<dbReference type="SUPFAM" id="SSF54506">
    <property type="entry name" value="Diaminopimelate epimerase-like"/>
    <property type="match status" value="1"/>
</dbReference>
<reference evidence="4 5" key="1">
    <citation type="submission" date="2020-07" db="EMBL/GenBank/DDBJ databases">
        <title>Sequencing the genomes of 1000 actinobacteria strains.</title>
        <authorList>
            <person name="Klenk H.-P."/>
        </authorList>
    </citation>
    <scope>NUCLEOTIDE SEQUENCE [LARGE SCALE GENOMIC DNA]</scope>
    <source>
        <strain evidence="4 5">DSM 15165</strain>
    </source>
</reference>
<proteinExistence type="inferred from homology"/>
<dbReference type="PANTHER" id="PTHR13774:SF39">
    <property type="entry name" value="BIOSYNTHESIS PROTEIN, PUTATIVE-RELATED"/>
    <property type="match status" value="1"/>
</dbReference>
<comment type="similarity">
    <text evidence="1">Belongs to the PhzF family.</text>
</comment>
<dbReference type="Pfam" id="PF02567">
    <property type="entry name" value="PhzC-PhzF"/>
    <property type="match status" value="1"/>
</dbReference>
<feature type="active site" evidence="3">
    <location>
        <position position="46"/>
    </location>
</feature>
<dbReference type="PANTHER" id="PTHR13774">
    <property type="entry name" value="PHENAZINE BIOSYNTHESIS PROTEIN"/>
    <property type="match status" value="1"/>
</dbReference>
<dbReference type="EMBL" id="JACCFL010000001">
    <property type="protein sequence ID" value="NYJ22298.1"/>
    <property type="molecule type" value="Genomic_DNA"/>
</dbReference>
<evidence type="ECO:0000256" key="3">
    <source>
        <dbReference type="PIRSR" id="PIRSR016184-1"/>
    </source>
</evidence>
<comment type="caution">
    <text evidence="4">The sequence shown here is derived from an EMBL/GenBank/DDBJ whole genome shotgun (WGS) entry which is preliminary data.</text>
</comment>
<evidence type="ECO:0000313" key="5">
    <source>
        <dbReference type="Proteomes" id="UP000578352"/>
    </source>
</evidence>
<dbReference type="Proteomes" id="UP000578352">
    <property type="component" value="Unassembled WGS sequence"/>
</dbReference>
<evidence type="ECO:0000256" key="2">
    <source>
        <dbReference type="ARBA" id="ARBA00023235"/>
    </source>
</evidence>
<keyword evidence="2" id="KW-0413">Isomerase</keyword>
<organism evidence="4 5">
    <name type="scientific">Leifsonia shinshuensis</name>
    <dbReference type="NCBI Taxonomy" id="150026"/>
    <lineage>
        <taxon>Bacteria</taxon>
        <taxon>Bacillati</taxon>
        <taxon>Actinomycetota</taxon>
        <taxon>Actinomycetes</taxon>
        <taxon>Micrococcales</taxon>
        <taxon>Microbacteriaceae</taxon>
        <taxon>Leifsonia</taxon>
    </lineage>
</organism>
<evidence type="ECO:0000256" key="1">
    <source>
        <dbReference type="ARBA" id="ARBA00008270"/>
    </source>
</evidence>
<sequence>MDVPFFWVDVFADRPLTGNPLSLVPDADALDEATMRAIAREFNQSETTFLVEPTEPGAEVRLRSFTPDGVEVFGAGHNAMGAWLWLAGSGRLGAGEAFAQQIGGELLSVRVSWDCDGRARVSMDQSAAEFAGRLTDHVPLASALGVAEDAVAGVPEVGSTGAAHLLVPLVSAEAVDAVLPDPSALKTVLASAGAEGCYVYTTAVPSGSAALAYARFFNPTVGIAEDAATGTAAGPLAARLVRDGDAAAGAPIVIEQGRSLGRPSGITVLVDDGRVTISGTGLITGSGVLAL</sequence>
<gene>
    <name evidence="4" type="ORF">HNR13_000585</name>
</gene>
<accession>A0A853CPW2</accession>
<dbReference type="PIRSF" id="PIRSF016184">
    <property type="entry name" value="PhzC_PhzF"/>
    <property type="match status" value="1"/>
</dbReference>
<dbReference type="GO" id="GO:0016853">
    <property type="term" value="F:isomerase activity"/>
    <property type="evidence" value="ECO:0007669"/>
    <property type="project" value="UniProtKB-KW"/>
</dbReference>
<dbReference type="InterPro" id="IPR003719">
    <property type="entry name" value="Phenazine_PhzF-like"/>
</dbReference>
<protein>
    <submittedName>
        <fullName evidence="4">PhzF family phenazine biosynthesis protein</fullName>
    </submittedName>
</protein>
<dbReference type="GO" id="GO:0005737">
    <property type="term" value="C:cytoplasm"/>
    <property type="evidence" value="ECO:0007669"/>
    <property type="project" value="TreeGrafter"/>
</dbReference>
<dbReference type="NCBIfam" id="TIGR00654">
    <property type="entry name" value="PhzF_family"/>
    <property type="match status" value="1"/>
</dbReference>
<dbReference type="RefSeq" id="WP_179604362.1">
    <property type="nucleotide sequence ID" value="NZ_BAABEH010000001.1"/>
</dbReference>
<dbReference type="AlphaFoldDB" id="A0A853CPW2"/>
<evidence type="ECO:0000313" key="4">
    <source>
        <dbReference type="EMBL" id="NYJ22298.1"/>
    </source>
</evidence>
<dbReference type="Gene3D" id="3.10.310.10">
    <property type="entry name" value="Diaminopimelate Epimerase, Chain A, domain 1"/>
    <property type="match status" value="2"/>
</dbReference>
<name>A0A853CPW2_9MICO</name>